<dbReference type="STRING" id="1300341.I595_1872"/>
<dbReference type="EMBL" id="LDJX01000003">
    <property type="protein sequence ID" value="KPM32222.1"/>
    <property type="molecule type" value="Genomic_DNA"/>
</dbReference>
<dbReference type="Proteomes" id="UP000050280">
    <property type="component" value="Unassembled WGS sequence"/>
</dbReference>
<keyword evidence="3" id="KW-1185">Reference proteome</keyword>
<evidence type="ECO:0000256" key="1">
    <source>
        <dbReference type="SAM" id="Coils"/>
    </source>
</evidence>
<reference evidence="2 3" key="1">
    <citation type="submission" date="2015-09" db="EMBL/GenBank/DDBJ databases">
        <title>Genome sequence of the marine flavobacterium Croceitalea dokdonensis DOKDO 023 that contains proton- and sodium-pumping rhodopsins.</title>
        <authorList>
            <person name="Kwon S.-K."/>
            <person name="Lee H.K."/>
            <person name="Kwak M.-J."/>
            <person name="Kim J.F."/>
        </authorList>
    </citation>
    <scope>NUCLEOTIDE SEQUENCE [LARGE SCALE GENOMIC DNA]</scope>
    <source>
        <strain evidence="2 3">DOKDO 023</strain>
    </source>
</reference>
<organism evidence="2 3">
    <name type="scientific">Croceitalea dokdonensis DOKDO 023</name>
    <dbReference type="NCBI Taxonomy" id="1300341"/>
    <lineage>
        <taxon>Bacteria</taxon>
        <taxon>Pseudomonadati</taxon>
        <taxon>Bacteroidota</taxon>
        <taxon>Flavobacteriia</taxon>
        <taxon>Flavobacteriales</taxon>
        <taxon>Flavobacteriaceae</taxon>
        <taxon>Croceitalea</taxon>
    </lineage>
</organism>
<name>A0A0P7B021_9FLAO</name>
<dbReference type="PATRIC" id="fig|1300341.3.peg.2058"/>
<dbReference type="SUPFAM" id="SSF48452">
    <property type="entry name" value="TPR-like"/>
    <property type="match status" value="1"/>
</dbReference>
<evidence type="ECO:0008006" key="4">
    <source>
        <dbReference type="Google" id="ProtNLM"/>
    </source>
</evidence>
<comment type="caution">
    <text evidence="2">The sequence shown here is derived from an EMBL/GenBank/DDBJ whole genome shotgun (WGS) entry which is preliminary data.</text>
</comment>
<sequence length="236" mass="27476">MFGELVPWGEVWRTGAGNCTKISFDKPVKVGGKNISSGIYALFTIPDKEQWTIIFNRDTTLYGAGFYDSKKDVVRFTVMPNTTERFYETLDFDIEIIPNNAAVYISWANTQVSFPITTTTDELVEAFIKEELLTGRNQEYENYVFAADYYYFQNKNLDQAIWLADKAIETGKDGGWARHVKIDVYERLQEYEQAIAELELEIAAERQRDYEKELDRQQSMQFLQDRLSELQQKAKE</sequence>
<accession>A0A0P7B021</accession>
<evidence type="ECO:0000313" key="2">
    <source>
        <dbReference type="EMBL" id="KPM32222.1"/>
    </source>
</evidence>
<proteinExistence type="predicted"/>
<dbReference type="InterPro" id="IPR021314">
    <property type="entry name" value="DUF2911"/>
</dbReference>
<dbReference type="Gene3D" id="1.25.40.10">
    <property type="entry name" value="Tetratricopeptide repeat domain"/>
    <property type="match status" value="1"/>
</dbReference>
<feature type="coiled-coil region" evidence="1">
    <location>
        <begin position="181"/>
        <end position="220"/>
    </location>
</feature>
<keyword evidence="1" id="KW-0175">Coiled coil</keyword>
<dbReference type="InterPro" id="IPR011990">
    <property type="entry name" value="TPR-like_helical_dom_sf"/>
</dbReference>
<dbReference type="Pfam" id="PF11138">
    <property type="entry name" value="DUF2911"/>
    <property type="match status" value="1"/>
</dbReference>
<evidence type="ECO:0000313" key="3">
    <source>
        <dbReference type="Proteomes" id="UP000050280"/>
    </source>
</evidence>
<dbReference type="AlphaFoldDB" id="A0A0P7B021"/>
<protein>
    <recommendedName>
        <fullName evidence="4">DUF2911 domain-containing protein</fullName>
    </recommendedName>
</protein>
<gene>
    <name evidence="2" type="ORF">I595_1872</name>
</gene>